<dbReference type="PANTHER" id="PTHR37891">
    <property type="entry name" value="OS06G0113900 PROTEIN"/>
    <property type="match status" value="1"/>
</dbReference>
<evidence type="ECO:0000313" key="3">
    <source>
        <dbReference type="EMBL" id="KAH7576433.1"/>
    </source>
</evidence>
<evidence type="ECO:0008006" key="5">
    <source>
        <dbReference type="Google" id="ProtNLM"/>
    </source>
</evidence>
<evidence type="ECO:0000256" key="2">
    <source>
        <dbReference type="SAM" id="Phobius"/>
    </source>
</evidence>
<keyword evidence="2" id="KW-0812">Transmembrane</keyword>
<gene>
    <name evidence="3" type="ORF">JRO89_XS01G0063600</name>
</gene>
<feature type="transmembrane region" description="Helical" evidence="2">
    <location>
        <begin position="455"/>
        <end position="477"/>
    </location>
</feature>
<keyword evidence="4" id="KW-1185">Reference proteome</keyword>
<dbReference type="SUPFAM" id="SSF103473">
    <property type="entry name" value="MFS general substrate transporter"/>
    <property type="match status" value="1"/>
</dbReference>
<comment type="caution">
    <text evidence="3">The sequence shown here is derived from an EMBL/GenBank/DDBJ whole genome shotgun (WGS) entry which is preliminary data.</text>
</comment>
<feature type="transmembrane region" description="Helical" evidence="2">
    <location>
        <begin position="272"/>
        <end position="291"/>
    </location>
</feature>
<accession>A0ABQ8IIF0</accession>
<protein>
    <recommendedName>
        <fullName evidence="5">Major facilitator superfamily domain-containing protein</fullName>
    </recommendedName>
</protein>
<feature type="region of interest" description="Disordered" evidence="1">
    <location>
        <begin position="1"/>
        <end position="21"/>
    </location>
</feature>
<dbReference type="Proteomes" id="UP000827721">
    <property type="component" value="Unassembled WGS sequence"/>
</dbReference>
<dbReference type="EMBL" id="JAFEMO010000001">
    <property type="protein sequence ID" value="KAH7576433.1"/>
    <property type="molecule type" value="Genomic_DNA"/>
</dbReference>
<evidence type="ECO:0000256" key="1">
    <source>
        <dbReference type="SAM" id="MobiDB-lite"/>
    </source>
</evidence>
<name>A0ABQ8IIF0_9ROSI</name>
<feature type="transmembrane region" description="Helical" evidence="2">
    <location>
        <begin position="421"/>
        <end position="443"/>
    </location>
</feature>
<sequence>MAETTSIDDMEAKQGSSADSMMIEESKDMETPDVQNAAMKIERARGAYRDYEDHKPSKLEIWSWYLYGLCSYFVLTILVPVVFPLIISQIHPSPVRGSDKSSIGLVCEPHQMELYEKVTRRSISVKNLHFSPLEWTSISWVAGLILSSPLIPLISTHLDYSHNQQLIAGAATGIGSLFFLPVGFFNTTLIFPLYITAIVAAYVVASASHTRHLGLMVRGFTGAALHKSQFPARRGVSSWFSLYSTVFGCLGSAVMSAFTYHMLTKHAGERLVSLWVVSIFSGVKWLLLGIFHVISIKPGAVTAPMDSSSKPYYYYFLSLFKYPHAVGTLAVVFLSSFTTMSIFTGGLLHLVGQQCLEPIFILYFFLTYFIFPSFSLPLSQPLQQLIKADSVKMQLAGFFLAVVTSGVGYHFKENKWEKQHILVFAGIHSTCTGLLHAFGRVLLLDCSPHGREGAFSMWFSWVKTLGTCAGFALASAFPGNISASFRIAFCTAVIGIFTLIFGNISDVGGAKAAGVVVHQDSSDKGSPLDTTSSIIIKQPLHHDHHQTT</sequence>
<keyword evidence="2" id="KW-1133">Transmembrane helix</keyword>
<feature type="transmembrane region" description="Helical" evidence="2">
    <location>
        <begin position="358"/>
        <end position="379"/>
    </location>
</feature>
<feature type="transmembrane region" description="Helical" evidence="2">
    <location>
        <begin position="240"/>
        <end position="260"/>
    </location>
</feature>
<keyword evidence="2" id="KW-0472">Membrane</keyword>
<evidence type="ECO:0000313" key="4">
    <source>
        <dbReference type="Proteomes" id="UP000827721"/>
    </source>
</evidence>
<proteinExistence type="predicted"/>
<feature type="transmembrane region" description="Helical" evidence="2">
    <location>
        <begin position="391"/>
        <end position="409"/>
    </location>
</feature>
<feature type="transmembrane region" description="Helical" evidence="2">
    <location>
        <begin position="483"/>
        <end position="501"/>
    </location>
</feature>
<organism evidence="3 4">
    <name type="scientific">Xanthoceras sorbifolium</name>
    <dbReference type="NCBI Taxonomy" id="99658"/>
    <lineage>
        <taxon>Eukaryota</taxon>
        <taxon>Viridiplantae</taxon>
        <taxon>Streptophyta</taxon>
        <taxon>Embryophyta</taxon>
        <taxon>Tracheophyta</taxon>
        <taxon>Spermatophyta</taxon>
        <taxon>Magnoliopsida</taxon>
        <taxon>eudicotyledons</taxon>
        <taxon>Gunneridae</taxon>
        <taxon>Pentapetalae</taxon>
        <taxon>rosids</taxon>
        <taxon>malvids</taxon>
        <taxon>Sapindales</taxon>
        <taxon>Sapindaceae</taxon>
        <taxon>Xanthoceroideae</taxon>
        <taxon>Xanthoceras</taxon>
    </lineage>
</organism>
<dbReference type="InterPro" id="IPR036259">
    <property type="entry name" value="MFS_trans_sf"/>
</dbReference>
<feature type="transmembrane region" description="Helical" evidence="2">
    <location>
        <begin position="64"/>
        <end position="87"/>
    </location>
</feature>
<feature type="transmembrane region" description="Helical" evidence="2">
    <location>
        <begin position="135"/>
        <end position="154"/>
    </location>
</feature>
<reference evidence="3 4" key="1">
    <citation type="submission" date="2021-02" db="EMBL/GenBank/DDBJ databases">
        <title>Plant Genome Project.</title>
        <authorList>
            <person name="Zhang R.-G."/>
        </authorList>
    </citation>
    <scope>NUCLEOTIDE SEQUENCE [LARGE SCALE GENOMIC DNA]</scope>
    <source>
        <tissue evidence="3">Leaves</tissue>
    </source>
</reference>
<dbReference type="PANTHER" id="PTHR37891:SF1">
    <property type="entry name" value="OS06G0113900 PROTEIN"/>
    <property type="match status" value="1"/>
</dbReference>